<dbReference type="PANTHER" id="PTHR36785">
    <property type="entry name" value="OS05G0502500 PROTEIN"/>
    <property type="match status" value="1"/>
</dbReference>
<dbReference type="EMBL" id="JAATIP010000078">
    <property type="protein sequence ID" value="KAF4377739.1"/>
    <property type="molecule type" value="Genomic_DNA"/>
</dbReference>
<gene>
    <name evidence="2" type="ORF">F8388_011492</name>
</gene>
<feature type="transmembrane region" description="Helical" evidence="1">
    <location>
        <begin position="75"/>
        <end position="95"/>
    </location>
</feature>
<evidence type="ECO:0000313" key="2">
    <source>
        <dbReference type="EMBL" id="KAF4377739.1"/>
    </source>
</evidence>
<keyword evidence="1" id="KW-0812">Transmembrane</keyword>
<name>A0A7J6G6N7_CANSA</name>
<dbReference type="AlphaFoldDB" id="A0A7J6G6N7"/>
<comment type="caution">
    <text evidence="2">The sequence shown here is derived from an EMBL/GenBank/DDBJ whole genome shotgun (WGS) entry which is preliminary data.</text>
</comment>
<keyword evidence="1" id="KW-1133">Transmembrane helix</keyword>
<dbReference type="Proteomes" id="UP000525078">
    <property type="component" value="Unassembled WGS sequence"/>
</dbReference>
<sequence length="184" mass="21311">MTTALQFSINFSPCQLHTLHGDTYRKPITFRATKVCTLHHSKFKLRVYKEKCSFLVEERWKDEIFLRKNRKRRGVLLLAVVVPIVGIGAFLWWAGRDIVQDTCPNCGNEFQIFKSTMQSDLQFCPFCTQPFSIVDNKFVRDSVKFSNQSTTFGEAFSDFTRSRKEKKYSSKAVVDVEAEIKDAD</sequence>
<keyword evidence="1" id="KW-0472">Membrane</keyword>
<evidence type="ECO:0000256" key="1">
    <source>
        <dbReference type="SAM" id="Phobius"/>
    </source>
</evidence>
<protein>
    <submittedName>
        <fullName evidence="2">Uncharacterized protein</fullName>
    </submittedName>
</protein>
<evidence type="ECO:0000313" key="3">
    <source>
        <dbReference type="Proteomes" id="UP000525078"/>
    </source>
</evidence>
<organism evidence="2 3">
    <name type="scientific">Cannabis sativa</name>
    <name type="common">Hemp</name>
    <name type="synonym">Marijuana</name>
    <dbReference type="NCBI Taxonomy" id="3483"/>
    <lineage>
        <taxon>Eukaryota</taxon>
        <taxon>Viridiplantae</taxon>
        <taxon>Streptophyta</taxon>
        <taxon>Embryophyta</taxon>
        <taxon>Tracheophyta</taxon>
        <taxon>Spermatophyta</taxon>
        <taxon>Magnoliopsida</taxon>
        <taxon>eudicotyledons</taxon>
        <taxon>Gunneridae</taxon>
        <taxon>Pentapetalae</taxon>
        <taxon>rosids</taxon>
        <taxon>fabids</taxon>
        <taxon>Rosales</taxon>
        <taxon>Cannabaceae</taxon>
        <taxon>Cannabis</taxon>
    </lineage>
</organism>
<dbReference type="PANTHER" id="PTHR36785:SF1">
    <property type="entry name" value="OS05G0502500 PROTEIN"/>
    <property type="match status" value="1"/>
</dbReference>
<proteinExistence type="predicted"/>
<accession>A0A7J6G6N7</accession>
<reference evidence="2 3" key="1">
    <citation type="journal article" date="2020" name="bioRxiv">
        <title>Sequence and annotation of 42 cannabis genomes reveals extensive copy number variation in cannabinoid synthesis and pathogen resistance genes.</title>
        <authorList>
            <person name="Mckernan K.J."/>
            <person name="Helbert Y."/>
            <person name="Kane L.T."/>
            <person name="Ebling H."/>
            <person name="Zhang L."/>
            <person name="Liu B."/>
            <person name="Eaton Z."/>
            <person name="Mclaughlin S."/>
            <person name="Kingan S."/>
            <person name="Baybayan P."/>
            <person name="Concepcion G."/>
            <person name="Jordan M."/>
            <person name="Riva A."/>
            <person name="Barbazuk W."/>
            <person name="Harkins T."/>
        </authorList>
    </citation>
    <scope>NUCLEOTIDE SEQUENCE [LARGE SCALE GENOMIC DNA]</scope>
    <source>
        <strain evidence="3">cv. Jamaican Lion 4</strain>
        <tissue evidence="2">Leaf</tissue>
    </source>
</reference>